<dbReference type="RefSeq" id="WP_089515301.1">
    <property type="nucleotide sequence ID" value="NZ_NJGG01000001.1"/>
</dbReference>
<dbReference type="InterPro" id="IPR002298">
    <property type="entry name" value="DNA_polymerase_A"/>
</dbReference>
<dbReference type="GO" id="GO:0003887">
    <property type="term" value="F:DNA-directed DNA polymerase activity"/>
    <property type="evidence" value="ECO:0007669"/>
    <property type="project" value="InterPro"/>
</dbReference>
<dbReference type="GO" id="GO:0006302">
    <property type="term" value="P:double-strand break repair"/>
    <property type="evidence" value="ECO:0007669"/>
    <property type="project" value="TreeGrafter"/>
</dbReference>
<dbReference type="InterPro" id="IPR043502">
    <property type="entry name" value="DNA/RNA_pol_sf"/>
</dbReference>
<organism evidence="3 4">
    <name type="scientific">Polynucleobacter cosmopolitanus</name>
    <dbReference type="NCBI Taxonomy" id="351345"/>
    <lineage>
        <taxon>Bacteria</taxon>
        <taxon>Pseudomonadati</taxon>
        <taxon>Pseudomonadota</taxon>
        <taxon>Betaproteobacteria</taxon>
        <taxon>Burkholderiales</taxon>
        <taxon>Burkholderiaceae</taxon>
        <taxon>Polynucleobacter</taxon>
    </lineage>
</organism>
<evidence type="ECO:0000256" key="1">
    <source>
        <dbReference type="ARBA" id="ARBA00011541"/>
    </source>
</evidence>
<dbReference type="Gene3D" id="1.10.150.20">
    <property type="entry name" value="5' to 3' exonuclease, C-terminal subdomain"/>
    <property type="match status" value="1"/>
</dbReference>
<dbReference type="PRINTS" id="PR00868">
    <property type="entry name" value="DNAPOLI"/>
</dbReference>
<gene>
    <name evidence="3" type="ORF">AOC33_04165</name>
</gene>
<sequence length="577" mass="65857">MSRLTTSQEFILIDFEFKPKDGVEGNPLEVICMVSKNLTTGEYLRLWADDLYAMETHPFSNIRNQTLVAYYASAELNCFNALGWEWEGEILDLYTEFRNFSNGVTHPFGRSIIGALKYFGLPSIESAHKDEMRALAMRGGPFTDNEKKSLLEYCQSDVDSLEPLLAALFPSLEMPRALMRGKYNIPISIMETRGTPIDYELYQDLCNYWDKIKDQLIKQVDKDFGVYINSTFKEELFGAYLSKNNIRWERLPSGRLKLDEETFKAMSKIYPEIIPLRHLRDSLAKLRLNALQVGSDGRNRCLLSPFSSITGRNQPSTTKFIFGLSKWARGLIQPKPGMALAYIDWSQQEFGIAAALSGDQNMKDAYTSGDPYLAFAKQAHAVPQDATKQSHTSERDQYKQCVLATQYGMGADALAVRLKQPVIRARQLLTMHRKVYRKFWDWSDNTFNVTVQANKISTLCGWNLNVEADLNPRSLRNFPMQANAAELLRVACILMADRKIQLCAPIHDAVLIEAPEDKIEEKVKEAQACMEEASQFILSGFKLSSEAEIFRYPDRFLDDSAKKFWEQVMAILKQVKQ</sequence>
<comment type="caution">
    <text evidence="3">The sequence shown here is derived from an EMBL/GenBank/DDBJ whole genome shotgun (WGS) entry which is preliminary data.</text>
</comment>
<dbReference type="Proteomes" id="UP000215188">
    <property type="component" value="Unassembled WGS sequence"/>
</dbReference>
<dbReference type="SMART" id="SM00482">
    <property type="entry name" value="POLAc"/>
    <property type="match status" value="1"/>
</dbReference>
<dbReference type="GO" id="GO:0003677">
    <property type="term" value="F:DNA binding"/>
    <property type="evidence" value="ECO:0007669"/>
    <property type="project" value="InterPro"/>
</dbReference>
<dbReference type="AlphaFoldDB" id="A0A229FWB2"/>
<evidence type="ECO:0000259" key="2">
    <source>
        <dbReference type="SMART" id="SM00482"/>
    </source>
</evidence>
<dbReference type="Gene3D" id="3.30.70.370">
    <property type="match status" value="1"/>
</dbReference>
<comment type="subunit">
    <text evidence="1">Single-chain monomer with multiple functions.</text>
</comment>
<name>A0A229FWB2_9BURK</name>
<feature type="domain" description="DNA-directed DNA polymerase family A palm" evidence="2">
    <location>
        <begin position="325"/>
        <end position="518"/>
    </location>
</feature>
<protein>
    <submittedName>
        <fullName evidence="3">DNA polymerase I</fullName>
    </submittedName>
</protein>
<dbReference type="GO" id="GO:0006261">
    <property type="term" value="P:DNA-templated DNA replication"/>
    <property type="evidence" value="ECO:0007669"/>
    <property type="project" value="InterPro"/>
</dbReference>
<evidence type="ECO:0000313" key="3">
    <source>
        <dbReference type="EMBL" id="OXL16275.1"/>
    </source>
</evidence>
<dbReference type="Pfam" id="PF00476">
    <property type="entry name" value="DNA_pol_A"/>
    <property type="match status" value="1"/>
</dbReference>
<evidence type="ECO:0000313" key="4">
    <source>
        <dbReference type="Proteomes" id="UP000215188"/>
    </source>
</evidence>
<reference evidence="3 4" key="1">
    <citation type="submission" date="2017-06" db="EMBL/GenBank/DDBJ databases">
        <title>Reclassification of a Polynucleobacter cosmopolitanus strain isolated from tropical Lake Victoria as Polynucleobacter victoriensis comb. nov.</title>
        <authorList>
            <person name="Hahn M.W."/>
        </authorList>
    </citation>
    <scope>NUCLEOTIDE SEQUENCE [LARGE SCALE GENOMIC DNA]</scope>
    <source>
        <strain evidence="3 4">MWH-MoIso2</strain>
    </source>
</reference>
<dbReference type="PANTHER" id="PTHR10133:SF62">
    <property type="entry name" value="DNA POLYMERASE THETA"/>
    <property type="match status" value="1"/>
</dbReference>
<dbReference type="SUPFAM" id="SSF56672">
    <property type="entry name" value="DNA/RNA polymerases"/>
    <property type="match status" value="1"/>
</dbReference>
<accession>A0A229FWB2</accession>
<keyword evidence="4" id="KW-1185">Reference proteome</keyword>
<proteinExistence type="predicted"/>
<dbReference type="InterPro" id="IPR001098">
    <property type="entry name" value="DNA-dir_DNA_pol_A_palm_dom"/>
</dbReference>
<dbReference type="EMBL" id="NJGG01000001">
    <property type="protein sequence ID" value="OXL16275.1"/>
    <property type="molecule type" value="Genomic_DNA"/>
</dbReference>
<dbReference type="OrthoDB" id="237796at2"/>
<dbReference type="PANTHER" id="PTHR10133">
    <property type="entry name" value="DNA POLYMERASE I"/>
    <property type="match status" value="1"/>
</dbReference>